<dbReference type="Proteomes" id="UP000815325">
    <property type="component" value="Unassembled WGS sequence"/>
</dbReference>
<evidence type="ECO:0000313" key="2">
    <source>
        <dbReference type="Proteomes" id="UP000815325"/>
    </source>
</evidence>
<dbReference type="PANTHER" id="PTHR22931:SF9">
    <property type="entry name" value="PYRUVATE, PHOSPHATE DIKINASE 1, CHLOROPLASTIC"/>
    <property type="match status" value="1"/>
</dbReference>
<dbReference type="PANTHER" id="PTHR22931">
    <property type="entry name" value="PHOSPHOENOLPYRUVATE DIKINASE-RELATED"/>
    <property type="match status" value="1"/>
</dbReference>
<proteinExistence type="predicted"/>
<dbReference type="InterPro" id="IPR010121">
    <property type="entry name" value="Pyruvate_phosphate_dikinase"/>
</dbReference>
<accession>A0ABQ7GYP1</accession>
<gene>
    <name evidence="1" type="ORF">DUNSADRAFT_18727</name>
</gene>
<sequence length="104" mass="11617">MFGDVVYNIPGEEFEQQIEATKKEQNVTQDVELTAESLSKLVTRFKGVLSKHGKALPQDPWEQLVQSISAVFLSYNTPRAIKYREINKITSIKGTAANVQSMGT</sequence>
<reference evidence="1" key="1">
    <citation type="submission" date="2017-08" db="EMBL/GenBank/DDBJ databases">
        <authorList>
            <person name="Polle J.E."/>
            <person name="Barry K."/>
            <person name="Cushman J."/>
            <person name="Schmutz J."/>
            <person name="Tran D."/>
            <person name="Hathwaick L.T."/>
            <person name="Yim W.C."/>
            <person name="Jenkins J."/>
            <person name="Mckie-Krisberg Z.M."/>
            <person name="Prochnik S."/>
            <person name="Lindquist E."/>
            <person name="Dockter R.B."/>
            <person name="Adam C."/>
            <person name="Molina H."/>
            <person name="Bunkerborg J."/>
            <person name="Jin E."/>
            <person name="Buchheim M."/>
            <person name="Magnuson J."/>
        </authorList>
    </citation>
    <scope>NUCLEOTIDE SEQUENCE</scope>
    <source>
        <strain evidence="1">CCAP 19/18</strain>
    </source>
</reference>
<dbReference type="Gene3D" id="1.20.80.30">
    <property type="match status" value="1"/>
</dbReference>
<evidence type="ECO:0000313" key="1">
    <source>
        <dbReference type="EMBL" id="KAF5839727.1"/>
    </source>
</evidence>
<keyword evidence="2" id="KW-1185">Reference proteome</keyword>
<comment type="caution">
    <text evidence="1">The sequence shown here is derived from an EMBL/GenBank/DDBJ whole genome shotgun (WGS) entry which is preliminary data.</text>
</comment>
<dbReference type="SUPFAM" id="SSF56059">
    <property type="entry name" value="Glutathione synthetase ATP-binding domain-like"/>
    <property type="match status" value="1"/>
</dbReference>
<dbReference type="EMBL" id="MU069534">
    <property type="protein sequence ID" value="KAF5839727.1"/>
    <property type="molecule type" value="Genomic_DNA"/>
</dbReference>
<name>A0ABQ7GYP1_DUNSA</name>
<organism evidence="1 2">
    <name type="scientific">Dunaliella salina</name>
    <name type="common">Green alga</name>
    <name type="synonym">Protococcus salinus</name>
    <dbReference type="NCBI Taxonomy" id="3046"/>
    <lineage>
        <taxon>Eukaryota</taxon>
        <taxon>Viridiplantae</taxon>
        <taxon>Chlorophyta</taxon>
        <taxon>core chlorophytes</taxon>
        <taxon>Chlorophyceae</taxon>
        <taxon>CS clade</taxon>
        <taxon>Chlamydomonadales</taxon>
        <taxon>Dunaliellaceae</taxon>
        <taxon>Dunaliella</taxon>
    </lineage>
</organism>
<protein>
    <submittedName>
        <fullName evidence="1">Uncharacterized protein</fullName>
    </submittedName>
</protein>
<dbReference type="Gene3D" id="3.30.1490.20">
    <property type="entry name" value="ATP-grasp fold, A domain"/>
    <property type="match status" value="1"/>
</dbReference>
<dbReference type="InterPro" id="IPR013815">
    <property type="entry name" value="ATP_grasp_subdomain_1"/>
</dbReference>